<organism evidence="1">
    <name type="scientific">Arundo donax</name>
    <name type="common">Giant reed</name>
    <name type="synonym">Donax arundinaceus</name>
    <dbReference type="NCBI Taxonomy" id="35708"/>
    <lineage>
        <taxon>Eukaryota</taxon>
        <taxon>Viridiplantae</taxon>
        <taxon>Streptophyta</taxon>
        <taxon>Embryophyta</taxon>
        <taxon>Tracheophyta</taxon>
        <taxon>Spermatophyta</taxon>
        <taxon>Magnoliopsida</taxon>
        <taxon>Liliopsida</taxon>
        <taxon>Poales</taxon>
        <taxon>Poaceae</taxon>
        <taxon>PACMAD clade</taxon>
        <taxon>Arundinoideae</taxon>
        <taxon>Arundineae</taxon>
        <taxon>Arundo</taxon>
    </lineage>
</organism>
<sequence>MSITNYRSEQGNQQCGWNKGPAVQAWLDGLPVTRGQLVTTRSEEGDGRYG</sequence>
<protein>
    <submittedName>
        <fullName evidence="1">Uncharacterized protein</fullName>
    </submittedName>
</protein>
<dbReference type="AlphaFoldDB" id="A0A0A8ZWI2"/>
<name>A0A0A8ZWI2_ARUDO</name>
<reference evidence="1" key="2">
    <citation type="journal article" date="2015" name="Data Brief">
        <title>Shoot transcriptome of the giant reed, Arundo donax.</title>
        <authorList>
            <person name="Barrero R.A."/>
            <person name="Guerrero F.D."/>
            <person name="Moolhuijzen P."/>
            <person name="Goolsby J.A."/>
            <person name="Tidwell J."/>
            <person name="Bellgard S.E."/>
            <person name="Bellgard M.I."/>
        </authorList>
    </citation>
    <scope>NUCLEOTIDE SEQUENCE</scope>
    <source>
        <tissue evidence="1">Shoot tissue taken approximately 20 cm above the soil surface</tissue>
    </source>
</reference>
<proteinExistence type="predicted"/>
<dbReference type="EMBL" id="GBRH01254694">
    <property type="protein sequence ID" value="JAD43201.1"/>
    <property type="molecule type" value="Transcribed_RNA"/>
</dbReference>
<reference evidence="1" key="1">
    <citation type="submission" date="2014-09" db="EMBL/GenBank/DDBJ databases">
        <authorList>
            <person name="Magalhaes I.L.F."/>
            <person name="Oliveira U."/>
            <person name="Santos F.R."/>
            <person name="Vidigal T.H.D.A."/>
            <person name="Brescovit A.D."/>
            <person name="Santos A.J."/>
        </authorList>
    </citation>
    <scope>NUCLEOTIDE SEQUENCE</scope>
    <source>
        <tissue evidence="1">Shoot tissue taken approximately 20 cm above the soil surface</tissue>
    </source>
</reference>
<accession>A0A0A8ZWI2</accession>
<evidence type="ECO:0000313" key="1">
    <source>
        <dbReference type="EMBL" id="JAD43201.1"/>
    </source>
</evidence>